<keyword evidence="4" id="KW-1185">Reference proteome</keyword>
<evidence type="ECO:0000259" key="2">
    <source>
        <dbReference type="Pfam" id="PF14214"/>
    </source>
</evidence>
<accession>A0A834TGR4</accession>
<protein>
    <recommendedName>
        <fullName evidence="2">Helitron helicase-like domain-containing protein</fullName>
    </recommendedName>
</protein>
<dbReference type="PANTHER" id="PTHR45786:SF80">
    <property type="entry name" value="HELITRON HELICASE-LIKE DOMAIN-CONTAINING PROTEIN"/>
    <property type="match status" value="1"/>
</dbReference>
<organism evidence="3 4">
    <name type="scientific">Senna tora</name>
    <dbReference type="NCBI Taxonomy" id="362788"/>
    <lineage>
        <taxon>Eukaryota</taxon>
        <taxon>Viridiplantae</taxon>
        <taxon>Streptophyta</taxon>
        <taxon>Embryophyta</taxon>
        <taxon>Tracheophyta</taxon>
        <taxon>Spermatophyta</taxon>
        <taxon>Magnoliopsida</taxon>
        <taxon>eudicotyledons</taxon>
        <taxon>Gunneridae</taxon>
        <taxon>Pentapetalae</taxon>
        <taxon>rosids</taxon>
        <taxon>fabids</taxon>
        <taxon>Fabales</taxon>
        <taxon>Fabaceae</taxon>
        <taxon>Caesalpinioideae</taxon>
        <taxon>Cassia clade</taxon>
        <taxon>Senna</taxon>
    </lineage>
</organism>
<dbReference type="PANTHER" id="PTHR45786">
    <property type="entry name" value="DNA BINDING PROTEIN-LIKE"/>
    <property type="match status" value="1"/>
</dbReference>
<dbReference type="Proteomes" id="UP000634136">
    <property type="component" value="Unassembled WGS sequence"/>
</dbReference>
<sequence length="447" mass="50698">MPVPPELLSIYNDETEVGRHFRQNIRNYNHIFAFTSMGVHLDGDLANGREGVYSFRAQGAIYHKIVGGEEADQLNGRDIIVQSNSGHLMNVLDTAEYYDPLQYPLLLPCGTYGWDVNTQNGVASRTKVTCSDYYSYMLQIRDGRDNLLLRGCRLLQQYANNNFLKIETQKFRWVWNNQSKIRAEMYNGLQDSFEVGINISGHVGQRIILPSSIVGCPRDMSERFHDAMHAVGYSGKPDLFLTMTCNPSWDEIRDLLLPGQLPQDRPDLLSRVFHAKFEEFKDDIFDKGVLGEVVAYAYVIEFQKRGLPHAHMLLILGDDDKLNSPDVYDQVVKAEIPLQISAKSATPMPHSILHGISVQSRLAPSSTRHHRRLPPRFATLGKELEFLGYGNNFSMVEPGMMLCHSQTMVFKLGALSDELELASDSNEEEDEDAFIEDDIKDDDLEDE</sequence>
<gene>
    <name evidence="3" type="ORF">G2W53_026347</name>
</gene>
<dbReference type="AlphaFoldDB" id="A0A834TGR4"/>
<evidence type="ECO:0000256" key="1">
    <source>
        <dbReference type="SAM" id="MobiDB-lite"/>
    </source>
</evidence>
<dbReference type="EMBL" id="JAAIUW010000008">
    <property type="protein sequence ID" value="KAF7820892.1"/>
    <property type="molecule type" value="Genomic_DNA"/>
</dbReference>
<feature type="domain" description="Helitron helicase-like" evidence="2">
    <location>
        <begin position="133"/>
        <end position="314"/>
    </location>
</feature>
<name>A0A834TGR4_9FABA</name>
<comment type="caution">
    <text evidence="3">The sequence shown here is derived from an EMBL/GenBank/DDBJ whole genome shotgun (WGS) entry which is preliminary data.</text>
</comment>
<reference evidence="3" key="1">
    <citation type="submission" date="2020-09" db="EMBL/GenBank/DDBJ databases">
        <title>Genome-Enabled Discovery of Anthraquinone Biosynthesis in Senna tora.</title>
        <authorList>
            <person name="Kang S.-H."/>
            <person name="Pandey R.P."/>
            <person name="Lee C.-M."/>
            <person name="Sim J.-S."/>
            <person name="Jeong J.-T."/>
            <person name="Choi B.-S."/>
            <person name="Jung M."/>
            <person name="Ginzburg D."/>
            <person name="Zhao K."/>
            <person name="Won S.Y."/>
            <person name="Oh T.-J."/>
            <person name="Yu Y."/>
            <person name="Kim N.-H."/>
            <person name="Lee O.R."/>
            <person name="Lee T.-H."/>
            <person name="Bashyal P."/>
            <person name="Kim T.-S."/>
            <person name="Lee W.-H."/>
            <person name="Kawkins C."/>
            <person name="Kim C.-K."/>
            <person name="Kim J.S."/>
            <person name="Ahn B.O."/>
            <person name="Rhee S.Y."/>
            <person name="Sohng J.K."/>
        </authorList>
    </citation>
    <scope>NUCLEOTIDE SEQUENCE</scope>
    <source>
        <tissue evidence="3">Leaf</tissue>
    </source>
</reference>
<dbReference type="Pfam" id="PF14214">
    <property type="entry name" value="Helitron_like_N"/>
    <property type="match status" value="1"/>
</dbReference>
<evidence type="ECO:0000313" key="4">
    <source>
        <dbReference type="Proteomes" id="UP000634136"/>
    </source>
</evidence>
<feature type="region of interest" description="Disordered" evidence="1">
    <location>
        <begin position="421"/>
        <end position="447"/>
    </location>
</feature>
<proteinExistence type="predicted"/>
<dbReference type="InterPro" id="IPR025476">
    <property type="entry name" value="Helitron_helicase-like"/>
</dbReference>
<dbReference type="OrthoDB" id="1429444at2759"/>
<evidence type="ECO:0000313" key="3">
    <source>
        <dbReference type="EMBL" id="KAF7820892.1"/>
    </source>
</evidence>